<dbReference type="EMBL" id="JAVRQU010000006">
    <property type="protein sequence ID" value="KAK5701852.1"/>
    <property type="molecule type" value="Genomic_DNA"/>
</dbReference>
<dbReference type="GO" id="GO:0016020">
    <property type="term" value="C:membrane"/>
    <property type="evidence" value="ECO:0007669"/>
    <property type="project" value="UniProtKB-SubCell"/>
</dbReference>
<feature type="transmembrane region" description="Helical" evidence="6">
    <location>
        <begin position="140"/>
        <end position="159"/>
    </location>
</feature>
<gene>
    <name evidence="8" type="ORF">LTR97_004670</name>
</gene>
<feature type="transmembrane region" description="Helical" evidence="6">
    <location>
        <begin position="108"/>
        <end position="128"/>
    </location>
</feature>
<feature type="domain" description="TLC" evidence="7">
    <location>
        <begin position="67"/>
        <end position="291"/>
    </location>
</feature>
<dbReference type="InterPro" id="IPR006634">
    <property type="entry name" value="TLC-dom"/>
</dbReference>
<dbReference type="AlphaFoldDB" id="A0AAN7W7Q4"/>
<evidence type="ECO:0000256" key="1">
    <source>
        <dbReference type="ARBA" id="ARBA00004141"/>
    </source>
</evidence>
<feature type="transmembrane region" description="Helical" evidence="6">
    <location>
        <begin position="78"/>
        <end position="96"/>
    </location>
</feature>
<dbReference type="PROSITE" id="PS50922">
    <property type="entry name" value="TLC"/>
    <property type="match status" value="1"/>
</dbReference>
<evidence type="ECO:0000256" key="3">
    <source>
        <dbReference type="ARBA" id="ARBA00022989"/>
    </source>
</evidence>
<accession>A0AAN7W7Q4</accession>
<evidence type="ECO:0000256" key="5">
    <source>
        <dbReference type="PROSITE-ProRule" id="PRU00205"/>
    </source>
</evidence>
<dbReference type="Proteomes" id="UP001310594">
    <property type="component" value="Unassembled WGS sequence"/>
</dbReference>
<keyword evidence="2 5" id="KW-0812">Transmembrane</keyword>
<evidence type="ECO:0000313" key="9">
    <source>
        <dbReference type="Proteomes" id="UP001310594"/>
    </source>
</evidence>
<reference evidence="8" key="1">
    <citation type="submission" date="2023-08" db="EMBL/GenBank/DDBJ databases">
        <title>Black Yeasts Isolated from many extreme environments.</title>
        <authorList>
            <person name="Coleine C."/>
            <person name="Stajich J.E."/>
            <person name="Selbmann L."/>
        </authorList>
    </citation>
    <scope>NUCLEOTIDE SEQUENCE</scope>
    <source>
        <strain evidence="8">CCFEE 5810</strain>
    </source>
</reference>
<protein>
    <recommendedName>
        <fullName evidence="7">TLC domain-containing protein</fullName>
    </recommendedName>
</protein>
<dbReference type="PANTHER" id="PTHR13439">
    <property type="entry name" value="CT120 PROTEIN"/>
    <property type="match status" value="1"/>
</dbReference>
<feature type="transmembrane region" description="Helical" evidence="6">
    <location>
        <begin position="258"/>
        <end position="279"/>
    </location>
</feature>
<evidence type="ECO:0000313" key="8">
    <source>
        <dbReference type="EMBL" id="KAK5701852.1"/>
    </source>
</evidence>
<comment type="caution">
    <text evidence="8">The sequence shown here is derived from an EMBL/GenBank/DDBJ whole genome shotgun (WGS) entry which is preliminary data.</text>
</comment>
<organism evidence="8 9">
    <name type="scientific">Elasticomyces elasticus</name>
    <dbReference type="NCBI Taxonomy" id="574655"/>
    <lineage>
        <taxon>Eukaryota</taxon>
        <taxon>Fungi</taxon>
        <taxon>Dikarya</taxon>
        <taxon>Ascomycota</taxon>
        <taxon>Pezizomycotina</taxon>
        <taxon>Dothideomycetes</taxon>
        <taxon>Dothideomycetidae</taxon>
        <taxon>Mycosphaerellales</taxon>
        <taxon>Teratosphaeriaceae</taxon>
        <taxon>Elasticomyces</taxon>
    </lineage>
</organism>
<sequence>MLDPFPIPPFIRDSTQALTSSLGLRTLPLHTHEIILSYALYNLIDSVLSPFISARLFPRKYNAFSRRTQLHWNMHVTSLVNSTFLSLAASYVILADKERLSDTWEERIWGYTGAGGMVQASIAGFFLWDFQVCVANVGSLGAMDLIHATMGLVISVLGFRPFGLYYGLQYVLFELSTPFANFHWFLNKLDKAGSTLQIVNGMVLIVVFGCCRLLWGSYSTVLFFRDAWTALHAPGPSWTSYDHSPTEKPLVLEHQAQWWMTIIFLVTHTTIMALSAIWFSKMITTIRKHYARSGGEKKMQ</sequence>
<proteinExistence type="predicted"/>
<dbReference type="PANTHER" id="PTHR13439:SF0">
    <property type="entry name" value="TOPOISOMERASE I DAMAGE AFFECTED PROTEIN 4"/>
    <property type="match status" value="1"/>
</dbReference>
<evidence type="ECO:0000256" key="4">
    <source>
        <dbReference type="ARBA" id="ARBA00023136"/>
    </source>
</evidence>
<feature type="transmembrane region" description="Helical" evidence="6">
    <location>
        <begin position="35"/>
        <end position="57"/>
    </location>
</feature>
<comment type="subcellular location">
    <subcellularLocation>
        <location evidence="1">Membrane</location>
        <topology evidence="1">Multi-pass membrane protein</topology>
    </subcellularLocation>
</comment>
<evidence type="ECO:0000256" key="6">
    <source>
        <dbReference type="SAM" id="Phobius"/>
    </source>
</evidence>
<name>A0AAN7W7Q4_9PEZI</name>
<feature type="transmembrane region" description="Helical" evidence="6">
    <location>
        <begin position="165"/>
        <end position="186"/>
    </location>
</feature>
<dbReference type="Pfam" id="PF03798">
    <property type="entry name" value="TRAM_LAG1_CLN8"/>
    <property type="match status" value="1"/>
</dbReference>
<feature type="transmembrane region" description="Helical" evidence="6">
    <location>
        <begin position="198"/>
        <end position="215"/>
    </location>
</feature>
<dbReference type="SMART" id="SM00724">
    <property type="entry name" value="TLC"/>
    <property type="match status" value="1"/>
</dbReference>
<evidence type="ECO:0000256" key="2">
    <source>
        <dbReference type="ARBA" id="ARBA00022692"/>
    </source>
</evidence>
<evidence type="ECO:0000259" key="7">
    <source>
        <dbReference type="PROSITE" id="PS50922"/>
    </source>
</evidence>
<keyword evidence="4 5" id="KW-0472">Membrane</keyword>
<dbReference type="GO" id="GO:0055088">
    <property type="term" value="P:lipid homeostasis"/>
    <property type="evidence" value="ECO:0007669"/>
    <property type="project" value="TreeGrafter"/>
</dbReference>
<keyword evidence="3 6" id="KW-1133">Transmembrane helix</keyword>
<dbReference type="InterPro" id="IPR050846">
    <property type="entry name" value="TLCD"/>
</dbReference>
<dbReference type="GO" id="GO:0005783">
    <property type="term" value="C:endoplasmic reticulum"/>
    <property type="evidence" value="ECO:0007669"/>
    <property type="project" value="TreeGrafter"/>
</dbReference>